<gene>
    <name evidence="2" type="ORF">CBRE1094_LOCUS45670</name>
</gene>
<organism evidence="2">
    <name type="scientific">Haptolina brevifila</name>
    <dbReference type="NCBI Taxonomy" id="156173"/>
    <lineage>
        <taxon>Eukaryota</taxon>
        <taxon>Haptista</taxon>
        <taxon>Haptophyta</taxon>
        <taxon>Prymnesiophyceae</taxon>
        <taxon>Prymnesiales</taxon>
        <taxon>Prymnesiaceae</taxon>
        <taxon>Haptolina</taxon>
    </lineage>
</organism>
<dbReference type="PANTHER" id="PTHR13887">
    <property type="entry name" value="GLUTATHIONE S-TRANSFERASE KAPPA"/>
    <property type="match status" value="1"/>
</dbReference>
<sequence length="172" mass="18439">MRLTQHKVEVRWLPFLLRPNMPPEGVLKKGVGLQNVNPRLRAAGAAVGINFTGACERAPNSVEAHALLAYAAKMAPAKQNDVQEVLFRHYFTDGLYPSGANLAAAAKECGFDGEAALAFVQDPKNKAAVIEEASRNAQVTRGVPFFRIGGEDAFSGAQPPDAILELIEEAAQ</sequence>
<dbReference type="GO" id="GO:0016491">
    <property type="term" value="F:oxidoreductase activity"/>
    <property type="evidence" value="ECO:0007669"/>
    <property type="project" value="InterPro"/>
</dbReference>
<protein>
    <recommendedName>
        <fullName evidence="1">DSBA-like thioredoxin domain-containing protein</fullName>
    </recommendedName>
</protein>
<evidence type="ECO:0000313" key="2">
    <source>
        <dbReference type="EMBL" id="CAD9551489.1"/>
    </source>
</evidence>
<dbReference type="InterPro" id="IPR036249">
    <property type="entry name" value="Thioredoxin-like_sf"/>
</dbReference>
<dbReference type="Pfam" id="PF01323">
    <property type="entry name" value="DSBA"/>
    <property type="match status" value="1"/>
</dbReference>
<accession>A0A7S2JN67</accession>
<dbReference type="AlphaFoldDB" id="A0A7S2JN67"/>
<proteinExistence type="predicted"/>
<dbReference type="PANTHER" id="PTHR13887:SF41">
    <property type="entry name" value="THIOREDOXIN SUPERFAMILY PROTEIN"/>
    <property type="match status" value="1"/>
</dbReference>
<evidence type="ECO:0000259" key="1">
    <source>
        <dbReference type="Pfam" id="PF01323"/>
    </source>
</evidence>
<feature type="domain" description="DSBA-like thioredoxin" evidence="1">
    <location>
        <begin position="5"/>
        <end position="167"/>
    </location>
</feature>
<dbReference type="Gene3D" id="3.40.30.10">
    <property type="entry name" value="Glutaredoxin"/>
    <property type="match status" value="1"/>
</dbReference>
<dbReference type="InterPro" id="IPR001853">
    <property type="entry name" value="DSBA-like_thioredoxin_dom"/>
</dbReference>
<name>A0A7S2JN67_9EUKA</name>
<dbReference type="EMBL" id="HBGU01083681">
    <property type="protein sequence ID" value="CAD9551489.1"/>
    <property type="molecule type" value="Transcribed_RNA"/>
</dbReference>
<dbReference type="SUPFAM" id="SSF52833">
    <property type="entry name" value="Thioredoxin-like"/>
    <property type="match status" value="1"/>
</dbReference>
<reference evidence="2" key="1">
    <citation type="submission" date="2021-01" db="EMBL/GenBank/DDBJ databases">
        <authorList>
            <person name="Corre E."/>
            <person name="Pelletier E."/>
            <person name="Niang G."/>
            <person name="Scheremetjew M."/>
            <person name="Finn R."/>
            <person name="Kale V."/>
            <person name="Holt S."/>
            <person name="Cochrane G."/>
            <person name="Meng A."/>
            <person name="Brown T."/>
            <person name="Cohen L."/>
        </authorList>
    </citation>
    <scope>NUCLEOTIDE SEQUENCE</scope>
    <source>
        <strain evidence="2">UTEX LB 985</strain>
    </source>
</reference>